<dbReference type="InterPro" id="IPR004942">
    <property type="entry name" value="Roadblock/LAMTOR2_dom"/>
</dbReference>
<accession>A0A401VXL9</accession>
<protein>
    <submittedName>
        <fullName evidence="2">Dynein regulation protein LC7</fullName>
    </submittedName>
</protein>
<organism evidence="2 3">
    <name type="scientific">Streptomyces paromomycinus</name>
    <name type="common">Streptomyces rimosus subsp. paromomycinus</name>
    <dbReference type="NCBI Taxonomy" id="92743"/>
    <lineage>
        <taxon>Bacteria</taxon>
        <taxon>Bacillati</taxon>
        <taxon>Actinomycetota</taxon>
        <taxon>Actinomycetes</taxon>
        <taxon>Kitasatosporales</taxon>
        <taxon>Streptomycetaceae</taxon>
        <taxon>Streptomyces</taxon>
    </lineage>
</organism>
<dbReference type="EMBL" id="BHZD01000001">
    <property type="protein sequence ID" value="GCD41781.1"/>
    <property type="molecule type" value="Genomic_DNA"/>
</dbReference>
<dbReference type="PANTHER" id="PTHR36222">
    <property type="entry name" value="SERINE PROTEASE INHIBITOR RV3364C"/>
    <property type="match status" value="1"/>
</dbReference>
<name>A0A401VXL9_STREY</name>
<evidence type="ECO:0000313" key="3">
    <source>
        <dbReference type="Proteomes" id="UP000286746"/>
    </source>
</evidence>
<gene>
    <name evidence="2" type="ORF">GKJPGBOP_01438</name>
</gene>
<dbReference type="RefSeq" id="WP_125052951.1">
    <property type="nucleotide sequence ID" value="NZ_BHZD01000001.1"/>
</dbReference>
<dbReference type="PANTHER" id="PTHR36222:SF1">
    <property type="entry name" value="SERINE PROTEASE INHIBITOR RV3364C"/>
    <property type="match status" value="1"/>
</dbReference>
<dbReference type="SMART" id="SM00960">
    <property type="entry name" value="Robl_LC7"/>
    <property type="match status" value="1"/>
</dbReference>
<sequence length="134" mass="14207">MSTPDLAWLMTQLRNDLPGCHNVLLTSSDGLLRASDEHFERGKAETLAALCSSLVSSSLAFGKLYDEGRSLRTVVIDLKRHQLAVVNAGAGSILAVVADADADPAMIGTAMMQMVEKLAEHLGTAARAPERTSS</sequence>
<dbReference type="Gene3D" id="3.30.450.30">
    <property type="entry name" value="Dynein light chain 2a, cytoplasmic"/>
    <property type="match status" value="1"/>
</dbReference>
<dbReference type="Proteomes" id="UP000286746">
    <property type="component" value="Unassembled WGS sequence"/>
</dbReference>
<comment type="caution">
    <text evidence="2">The sequence shown here is derived from an EMBL/GenBank/DDBJ whole genome shotgun (WGS) entry which is preliminary data.</text>
</comment>
<proteinExistence type="predicted"/>
<dbReference type="Pfam" id="PF03259">
    <property type="entry name" value="Robl_LC7"/>
    <property type="match status" value="1"/>
</dbReference>
<feature type="domain" description="Roadblock/LAMTOR2" evidence="1">
    <location>
        <begin position="7"/>
        <end position="98"/>
    </location>
</feature>
<reference evidence="2 3" key="1">
    <citation type="submission" date="2018-11" db="EMBL/GenBank/DDBJ databases">
        <title>Whole genome sequence of Streptomyces paromomycinus NBRC 15454(T).</title>
        <authorList>
            <person name="Komaki H."/>
            <person name="Tamura T."/>
        </authorList>
    </citation>
    <scope>NUCLEOTIDE SEQUENCE [LARGE SCALE GENOMIC DNA]</scope>
    <source>
        <strain evidence="2 3">NBRC 15454</strain>
    </source>
</reference>
<dbReference type="AlphaFoldDB" id="A0A401VXL9"/>
<keyword evidence="3" id="KW-1185">Reference proteome</keyword>
<evidence type="ECO:0000259" key="1">
    <source>
        <dbReference type="SMART" id="SM00960"/>
    </source>
</evidence>
<dbReference type="SUPFAM" id="SSF103196">
    <property type="entry name" value="Roadblock/LC7 domain"/>
    <property type="match status" value="1"/>
</dbReference>
<evidence type="ECO:0000313" key="2">
    <source>
        <dbReference type="EMBL" id="GCD41781.1"/>
    </source>
</evidence>
<dbReference type="InterPro" id="IPR053141">
    <property type="entry name" value="Mycobact_SerProt_Inhib_Rv3364c"/>
</dbReference>